<evidence type="ECO:0000313" key="2">
    <source>
        <dbReference type="EMBL" id="CAB4821827.1"/>
    </source>
</evidence>
<dbReference type="GO" id="GO:0005886">
    <property type="term" value="C:plasma membrane"/>
    <property type="evidence" value="ECO:0007669"/>
    <property type="project" value="InterPro"/>
</dbReference>
<sequence>MLIGEGLAPAPAGNAYELWLITAEQSMAMHVLDRAVDGNVHVTLDAPQLPAKWAITVEPAAGAEVATGDVIFIASV</sequence>
<dbReference type="Pfam" id="PF10099">
    <property type="entry name" value="RskA_C"/>
    <property type="match status" value="1"/>
</dbReference>
<name>A0A6J6ZSI6_9ZZZZ</name>
<dbReference type="EMBL" id="CAFAAV010000103">
    <property type="protein sequence ID" value="CAB4821827.1"/>
    <property type="molecule type" value="Genomic_DNA"/>
</dbReference>
<reference evidence="2" key="1">
    <citation type="submission" date="2020-05" db="EMBL/GenBank/DDBJ databases">
        <authorList>
            <person name="Chiriac C."/>
            <person name="Salcher M."/>
            <person name="Ghai R."/>
            <person name="Kavagutti S V."/>
        </authorList>
    </citation>
    <scope>NUCLEOTIDE SEQUENCE</scope>
</reference>
<accession>A0A6J6ZSI6</accession>
<dbReference type="InterPro" id="IPR018764">
    <property type="entry name" value="RskA_C"/>
</dbReference>
<protein>
    <submittedName>
        <fullName evidence="2">Unannotated protein</fullName>
    </submittedName>
</protein>
<evidence type="ECO:0000259" key="1">
    <source>
        <dbReference type="Pfam" id="PF10099"/>
    </source>
</evidence>
<dbReference type="AlphaFoldDB" id="A0A6J6ZSI6"/>
<feature type="domain" description="Anti-sigma K factor RskA C-terminal" evidence="1">
    <location>
        <begin position="5"/>
        <end position="68"/>
    </location>
</feature>
<organism evidence="2">
    <name type="scientific">freshwater metagenome</name>
    <dbReference type="NCBI Taxonomy" id="449393"/>
    <lineage>
        <taxon>unclassified sequences</taxon>
        <taxon>metagenomes</taxon>
        <taxon>ecological metagenomes</taxon>
    </lineage>
</organism>
<proteinExistence type="predicted"/>
<gene>
    <name evidence="2" type="ORF">UFOPK3099_01429</name>
</gene>